<proteinExistence type="inferred from homology"/>
<dbReference type="PROSITE" id="PS50850">
    <property type="entry name" value="MFS"/>
    <property type="match status" value="1"/>
</dbReference>
<gene>
    <name evidence="10" type="ordered locus">Bcav_0234</name>
</gene>
<keyword evidence="7 8" id="KW-0472">Membrane</keyword>
<dbReference type="HOGENOM" id="CLU_001265_47_0_11"/>
<evidence type="ECO:0000313" key="10">
    <source>
        <dbReference type="EMBL" id="ACQ78499.1"/>
    </source>
</evidence>
<evidence type="ECO:0000256" key="7">
    <source>
        <dbReference type="ARBA" id="ARBA00023136"/>
    </source>
</evidence>
<feature type="transmembrane region" description="Helical" evidence="8">
    <location>
        <begin position="361"/>
        <end position="382"/>
    </location>
</feature>
<dbReference type="AlphaFoldDB" id="C5BVQ9"/>
<dbReference type="Pfam" id="PF07690">
    <property type="entry name" value="MFS_1"/>
    <property type="match status" value="1"/>
</dbReference>
<sequence length="448" mass="45177">MATPAPIAHLVESTPSRSGRIPAALVLLLSALTAVGPLTIDLYLAAFPDIATELGTSAATVQLTMTTTLIGLALGQLVIGSVSDALGRRRPLLAAFALYAVVSIAIAFVSSIGALAALRGVQGFAASAGMVMSMAIVRDRFSGPRVAKVIARLMLVVGVAPILAPTLGAQILRFGDWRTMFFVLAGVGAALLVLVALFLRESLPAQYRRTGGLGPALASYGSLLRDRSFVALALLAGFYMAAMFTYVSTSTFVFQEGYGLTAQQFALVFGAGAIAVTAGSQINGALAGRVTPERILSVVVPTGVVLSLLLVVVAATAGRTVDGLLPLVGVLVLVLGTAGFVMPSVPAIALERNAHQAGSAAALLGASQFGVGAAIAPVTGLFGEGDALTMALVMSGTILVAAGLLLVVARGWTREARAIPAPAPASDGVPSPAVAVAEAEAAVVAETA</sequence>
<feature type="transmembrane region" description="Helical" evidence="8">
    <location>
        <begin position="298"/>
        <end position="318"/>
    </location>
</feature>
<keyword evidence="3" id="KW-0813">Transport</keyword>
<dbReference type="GO" id="GO:1990961">
    <property type="term" value="P:xenobiotic detoxification by transmembrane export across the plasma membrane"/>
    <property type="evidence" value="ECO:0007669"/>
    <property type="project" value="InterPro"/>
</dbReference>
<evidence type="ECO:0000259" key="9">
    <source>
        <dbReference type="PROSITE" id="PS50850"/>
    </source>
</evidence>
<feature type="transmembrane region" description="Helical" evidence="8">
    <location>
        <begin position="92"/>
        <end position="114"/>
    </location>
</feature>
<evidence type="ECO:0000256" key="2">
    <source>
        <dbReference type="ARBA" id="ARBA00006236"/>
    </source>
</evidence>
<dbReference type="EMBL" id="CP001618">
    <property type="protein sequence ID" value="ACQ78499.1"/>
    <property type="molecule type" value="Genomic_DNA"/>
</dbReference>
<evidence type="ECO:0000256" key="1">
    <source>
        <dbReference type="ARBA" id="ARBA00004651"/>
    </source>
</evidence>
<dbReference type="CDD" id="cd17320">
    <property type="entry name" value="MFS_MdfA_MDR_like"/>
    <property type="match status" value="1"/>
</dbReference>
<evidence type="ECO:0000256" key="4">
    <source>
        <dbReference type="ARBA" id="ARBA00022475"/>
    </source>
</evidence>
<dbReference type="GO" id="GO:0042910">
    <property type="term" value="F:xenobiotic transmembrane transporter activity"/>
    <property type="evidence" value="ECO:0007669"/>
    <property type="project" value="InterPro"/>
</dbReference>
<dbReference type="GO" id="GO:0005886">
    <property type="term" value="C:plasma membrane"/>
    <property type="evidence" value="ECO:0007669"/>
    <property type="project" value="UniProtKB-SubCell"/>
</dbReference>
<dbReference type="InterPro" id="IPR004812">
    <property type="entry name" value="Efflux_drug-R_Bcr/CmlA"/>
</dbReference>
<reference evidence="10 11" key="1">
    <citation type="journal article" date="2009" name="Stand. Genomic Sci.">
        <title>Complete genome sequence of Beutenbergia cavernae type strain (HKI 0122).</title>
        <authorList>
            <person name="Land M."/>
            <person name="Pukall R."/>
            <person name="Abt B."/>
            <person name="Goker M."/>
            <person name="Rohde M."/>
            <person name="Glavina Del Rio T."/>
            <person name="Tice H."/>
            <person name="Copeland A."/>
            <person name="Cheng J.F."/>
            <person name="Lucas S."/>
            <person name="Chen F."/>
            <person name="Nolan M."/>
            <person name="Bruce D."/>
            <person name="Goodwin L."/>
            <person name="Pitluck S."/>
            <person name="Ivanova N."/>
            <person name="Mavromatis K."/>
            <person name="Ovchinnikova G."/>
            <person name="Pati A."/>
            <person name="Chen A."/>
            <person name="Palaniappan K."/>
            <person name="Hauser L."/>
            <person name="Chang Y.J."/>
            <person name="Jefferies C.C."/>
            <person name="Saunders E."/>
            <person name="Brettin T."/>
            <person name="Detter J.C."/>
            <person name="Han C."/>
            <person name="Chain P."/>
            <person name="Bristow J."/>
            <person name="Eisen J.A."/>
            <person name="Markowitz V."/>
            <person name="Hugenholtz P."/>
            <person name="Kyrpides N.C."/>
            <person name="Klenk H.P."/>
            <person name="Lapidus A."/>
        </authorList>
    </citation>
    <scope>NUCLEOTIDE SEQUENCE [LARGE SCALE GENOMIC DNA]</scope>
    <source>
        <strain evidence="11">ATCC BAA-8 / DSM 12333 / NBRC 16432</strain>
    </source>
</reference>
<feature type="transmembrane region" description="Helical" evidence="8">
    <location>
        <begin position="180"/>
        <end position="199"/>
    </location>
</feature>
<evidence type="ECO:0000256" key="3">
    <source>
        <dbReference type="ARBA" id="ARBA00022448"/>
    </source>
</evidence>
<dbReference type="eggNOG" id="COG0477">
    <property type="taxonomic scope" value="Bacteria"/>
</dbReference>
<feature type="transmembrane region" description="Helical" evidence="8">
    <location>
        <begin position="120"/>
        <end position="137"/>
    </location>
</feature>
<keyword evidence="5 8" id="KW-0812">Transmembrane</keyword>
<evidence type="ECO:0000256" key="6">
    <source>
        <dbReference type="ARBA" id="ARBA00022989"/>
    </source>
</evidence>
<dbReference type="InterPro" id="IPR036259">
    <property type="entry name" value="MFS_trans_sf"/>
</dbReference>
<evidence type="ECO:0000256" key="5">
    <source>
        <dbReference type="ARBA" id="ARBA00022692"/>
    </source>
</evidence>
<dbReference type="PANTHER" id="PTHR23502:SF132">
    <property type="entry name" value="POLYAMINE TRANSPORTER 2-RELATED"/>
    <property type="match status" value="1"/>
</dbReference>
<feature type="transmembrane region" description="Helical" evidence="8">
    <location>
        <begin position="265"/>
        <end position="286"/>
    </location>
</feature>
<dbReference type="Gene3D" id="1.20.1720.10">
    <property type="entry name" value="Multidrug resistance protein D"/>
    <property type="match status" value="1"/>
</dbReference>
<organism evidence="10 11">
    <name type="scientific">Beutenbergia cavernae (strain ATCC BAA-8 / DSM 12333 / CCUG 43141 / JCM 11478 / NBRC 16432 / NCIMB 13614 / HKI 0122)</name>
    <dbReference type="NCBI Taxonomy" id="471853"/>
    <lineage>
        <taxon>Bacteria</taxon>
        <taxon>Bacillati</taxon>
        <taxon>Actinomycetota</taxon>
        <taxon>Actinomycetes</taxon>
        <taxon>Micrococcales</taxon>
        <taxon>Beutenbergiaceae</taxon>
        <taxon>Beutenbergia</taxon>
    </lineage>
</organism>
<keyword evidence="4" id="KW-1003">Cell membrane</keyword>
<dbReference type="RefSeq" id="WP_012725279.1">
    <property type="nucleotide sequence ID" value="NC_012669.1"/>
</dbReference>
<feature type="transmembrane region" description="Helical" evidence="8">
    <location>
        <begin position="388"/>
        <end position="409"/>
    </location>
</feature>
<dbReference type="SUPFAM" id="SSF103473">
    <property type="entry name" value="MFS general substrate transporter"/>
    <property type="match status" value="1"/>
</dbReference>
<feature type="transmembrane region" description="Helical" evidence="8">
    <location>
        <begin position="60"/>
        <end position="80"/>
    </location>
</feature>
<keyword evidence="6 8" id="KW-1133">Transmembrane helix</keyword>
<name>C5BVQ9_BEUC1</name>
<feature type="transmembrane region" description="Helical" evidence="8">
    <location>
        <begin position="324"/>
        <end position="349"/>
    </location>
</feature>
<accession>C5BVQ9</accession>
<dbReference type="KEGG" id="bcv:Bcav_0234"/>
<evidence type="ECO:0000256" key="8">
    <source>
        <dbReference type="SAM" id="Phobius"/>
    </source>
</evidence>
<dbReference type="Proteomes" id="UP000007962">
    <property type="component" value="Chromosome"/>
</dbReference>
<feature type="transmembrane region" description="Helical" evidence="8">
    <location>
        <begin position="21"/>
        <end position="40"/>
    </location>
</feature>
<dbReference type="STRING" id="471853.Bcav_0234"/>
<dbReference type="InterPro" id="IPR020846">
    <property type="entry name" value="MFS_dom"/>
</dbReference>
<comment type="similarity">
    <text evidence="2">Belongs to the major facilitator superfamily. Bcr/CmlA family.</text>
</comment>
<feature type="transmembrane region" description="Helical" evidence="8">
    <location>
        <begin position="149"/>
        <end position="168"/>
    </location>
</feature>
<dbReference type="PANTHER" id="PTHR23502">
    <property type="entry name" value="MAJOR FACILITATOR SUPERFAMILY"/>
    <property type="match status" value="1"/>
</dbReference>
<dbReference type="InterPro" id="IPR011701">
    <property type="entry name" value="MFS"/>
</dbReference>
<keyword evidence="11" id="KW-1185">Reference proteome</keyword>
<evidence type="ECO:0000313" key="11">
    <source>
        <dbReference type="Proteomes" id="UP000007962"/>
    </source>
</evidence>
<feature type="transmembrane region" description="Helical" evidence="8">
    <location>
        <begin position="229"/>
        <end position="253"/>
    </location>
</feature>
<dbReference type="OrthoDB" id="9814303at2"/>
<feature type="domain" description="Major facilitator superfamily (MFS) profile" evidence="9">
    <location>
        <begin position="25"/>
        <end position="414"/>
    </location>
</feature>
<dbReference type="NCBIfam" id="TIGR00710">
    <property type="entry name" value="efflux_Bcr_CflA"/>
    <property type="match status" value="1"/>
</dbReference>
<protein>
    <submittedName>
        <fullName evidence="10">Drug resistance transporter, Bcr/CflA subfamily</fullName>
    </submittedName>
</protein>
<comment type="subcellular location">
    <subcellularLocation>
        <location evidence="1">Cell membrane</location>
        <topology evidence="1">Multi-pass membrane protein</topology>
    </subcellularLocation>
</comment>